<evidence type="ECO:0000313" key="2">
    <source>
        <dbReference type="EMBL" id="EYF08821.1"/>
    </source>
</evidence>
<sequence length="70" mass="7199">MALHSMSFRARCRALLPLVALAALSALGGGCAPPLQNGSIEVLDGAAGRLQAMCRFRRGFAEGGELCVAP</sequence>
<keyword evidence="1" id="KW-0732">Signal</keyword>
<dbReference type="AlphaFoldDB" id="A0A017TJJ7"/>
<dbReference type="RefSeq" id="WP_197040939.1">
    <property type="nucleotide sequence ID" value="NZ_ASRX01000002.1"/>
</dbReference>
<dbReference type="STRING" id="1192034.CAP_2682"/>
<dbReference type="EMBL" id="ASRX01000002">
    <property type="protein sequence ID" value="EYF08821.1"/>
    <property type="molecule type" value="Genomic_DNA"/>
</dbReference>
<evidence type="ECO:0008006" key="4">
    <source>
        <dbReference type="Google" id="ProtNLM"/>
    </source>
</evidence>
<organism evidence="2 3">
    <name type="scientific">Chondromyces apiculatus DSM 436</name>
    <dbReference type="NCBI Taxonomy" id="1192034"/>
    <lineage>
        <taxon>Bacteria</taxon>
        <taxon>Pseudomonadati</taxon>
        <taxon>Myxococcota</taxon>
        <taxon>Polyangia</taxon>
        <taxon>Polyangiales</taxon>
        <taxon>Polyangiaceae</taxon>
        <taxon>Chondromyces</taxon>
    </lineage>
</organism>
<feature type="chain" id="PRO_5001500382" description="Lipoprotein" evidence="1">
    <location>
        <begin position="23"/>
        <end position="70"/>
    </location>
</feature>
<keyword evidence="3" id="KW-1185">Reference proteome</keyword>
<accession>A0A017TJJ7</accession>
<proteinExistence type="predicted"/>
<name>A0A017TJJ7_9BACT</name>
<feature type="signal peptide" evidence="1">
    <location>
        <begin position="1"/>
        <end position="22"/>
    </location>
</feature>
<evidence type="ECO:0000313" key="3">
    <source>
        <dbReference type="Proteomes" id="UP000019678"/>
    </source>
</evidence>
<comment type="caution">
    <text evidence="2">The sequence shown here is derived from an EMBL/GenBank/DDBJ whole genome shotgun (WGS) entry which is preliminary data.</text>
</comment>
<dbReference type="Proteomes" id="UP000019678">
    <property type="component" value="Unassembled WGS sequence"/>
</dbReference>
<protein>
    <recommendedName>
        <fullName evidence="4">Lipoprotein</fullName>
    </recommendedName>
</protein>
<gene>
    <name evidence="2" type="ORF">CAP_2682</name>
</gene>
<evidence type="ECO:0000256" key="1">
    <source>
        <dbReference type="SAM" id="SignalP"/>
    </source>
</evidence>
<reference evidence="2 3" key="1">
    <citation type="submission" date="2013-05" db="EMBL/GenBank/DDBJ databases">
        <title>Genome assembly of Chondromyces apiculatus DSM 436.</title>
        <authorList>
            <person name="Sharma G."/>
            <person name="Khatri I."/>
            <person name="Kaur C."/>
            <person name="Mayilraj S."/>
            <person name="Subramanian S."/>
        </authorList>
    </citation>
    <scope>NUCLEOTIDE SEQUENCE [LARGE SCALE GENOMIC DNA]</scope>
    <source>
        <strain evidence="2 3">DSM 436</strain>
    </source>
</reference>